<dbReference type="InterPro" id="IPR001750">
    <property type="entry name" value="ND/Mrp_TM"/>
</dbReference>
<evidence type="ECO:0000259" key="7">
    <source>
        <dbReference type="Pfam" id="PF00361"/>
    </source>
</evidence>
<protein>
    <submittedName>
        <fullName evidence="8">NADH-quinone oxidoreductase subunit N</fullName>
    </submittedName>
</protein>
<evidence type="ECO:0000313" key="8">
    <source>
        <dbReference type="EMBL" id="MDZ5761320.1"/>
    </source>
</evidence>
<evidence type="ECO:0000256" key="3">
    <source>
        <dbReference type="ARBA" id="ARBA00022989"/>
    </source>
</evidence>
<dbReference type="Pfam" id="PF00361">
    <property type="entry name" value="Proton_antipo_M"/>
    <property type="match status" value="1"/>
</dbReference>
<feature type="transmembrane region" description="Helical" evidence="6">
    <location>
        <begin position="79"/>
        <end position="100"/>
    </location>
</feature>
<dbReference type="Proteomes" id="UP001289135">
    <property type="component" value="Unassembled WGS sequence"/>
</dbReference>
<keyword evidence="9" id="KW-1185">Reference proteome</keyword>
<feature type="transmembrane region" description="Helical" evidence="6">
    <location>
        <begin position="351"/>
        <end position="372"/>
    </location>
</feature>
<feature type="transmembrane region" description="Helical" evidence="6">
    <location>
        <begin position="202"/>
        <end position="225"/>
    </location>
</feature>
<feature type="transmembrane region" description="Helical" evidence="6">
    <location>
        <begin position="142"/>
        <end position="164"/>
    </location>
</feature>
<feature type="transmembrane region" description="Helical" evidence="6">
    <location>
        <begin position="392"/>
        <end position="413"/>
    </location>
</feature>
<dbReference type="RefSeq" id="WP_322498749.1">
    <property type="nucleotide sequence ID" value="NZ_JARGYU010000002.1"/>
</dbReference>
<feature type="transmembrane region" description="Helical" evidence="6">
    <location>
        <begin position="292"/>
        <end position="314"/>
    </location>
</feature>
<dbReference type="GO" id="GO:0012505">
    <property type="term" value="C:endomembrane system"/>
    <property type="evidence" value="ECO:0007669"/>
    <property type="project" value="UniProtKB-SubCell"/>
</dbReference>
<dbReference type="AlphaFoldDB" id="A0AAE4VJW4"/>
<dbReference type="GO" id="GO:0016020">
    <property type="term" value="C:membrane"/>
    <property type="evidence" value="ECO:0007669"/>
    <property type="project" value="UniProtKB-SubCell"/>
</dbReference>
<evidence type="ECO:0000256" key="5">
    <source>
        <dbReference type="RuleBase" id="RU000320"/>
    </source>
</evidence>
<evidence type="ECO:0000256" key="6">
    <source>
        <dbReference type="SAM" id="Phobius"/>
    </source>
</evidence>
<gene>
    <name evidence="8" type="ORF">Lyticum_00491</name>
</gene>
<sequence>MRVVSSVYVLFSILLLSLIMLIIGVFFRHSPKNIVKLFYNSGIFVIICSLLYFYQINNIKPHYNHFLFNNSIYISSSDLIILFFFLILWGISMIITANWIDKIRSLNDNNNNNIINNNKNNNKNFINSHNTYQTPYNNTSNILTFEIPGLLLLCAFILSLLILVNDMMTAYLAIEASSLIMYPIIVCYSESKNKRIYALEGVIKYFIFNGVMSVFYLAGVAMLYFEVNSINILEIESKNFIDNLNTLFLSKDKISLISHIGGLMILISISGKIGLAPLHFWTLDLYQSAPTFVMLFLSSANKIAFVSFFIKIFLSPTFLSFKIHDIIWTLSIISLVIGSLGGIMQSNIKRILAYSTIYNLAFISLIITSYGFRISDNLISSSEFIKHKSIHYTIIYFGAIAMPSFLTLLILEFKTNNTYYNINDIKNIGKSHPFIAFCLTILLLSMAGLPPFAGFIIKFETLQLLLRSEMYWTIGIILITSSISVFYYLRIISFIYFPNTKNYLVDKDKILQSDTNQIKNYNFSEIFLFFATMFNILYIVFWY</sequence>
<keyword evidence="3 6" id="KW-1133">Transmembrane helix</keyword>
<name>A0AAE4VJW4_9RICK</name>
<evidence type="ECO:0000313" key="9">
    <source>
        <dbReference type="Proteomes" id="UP001289135"/>
    </source>
</evidence>
<dbReference type="EMBL" id="JARGYU010000002">
    <property type="protein sequence ID" value="MDZ5761320.1"/>
    <property type="molecule type" value="Genomic_DNA"/>
</dbReference>
<comment type="caution">
    <text evidence="8">The sequence shown here is derived from an EMBL/GenBank/DDBJ whole genome shotgun (WGS) entry which is preliminary data.</text>
</comment>
<feature type="transmembrane region" description="Helical" evidence="6">
    <location>
        <begin position="526"/>
        <end position="542"/>
    </location>
</feature>
<feature type="transmembrane region" description="Helical" evidence="6">
    <location>
        <begin position="326"/>
        <end position="344"/>
    </location>
</feature>
<keyword evidence="2 5" id="KW-0812">Transmembrane</keyword>
<feature type="transmembrane region" description="Helical" evidence="6">
    <location>
        <begin position="256"/>
        <end position="280"/>
    </location>
</feature>
<keyword evidence="4 6" id="KW-0472">Membrane</keyword>
<proteinExistence type="predicted"/>
<feature type="domain" description="NADH:quinone oxidoreductase/Mrp antiporter transmembrane" evidence="7">
    <location>
        <begin position="165"/>
        <end position="484"/>
    </location>
</feature>
<comment type="subcellular location">
    <subcellularLocation>
        <location evidence="1">Endomembrane system</location>
        <topology evidence="1">Multi-pass membrane protein</topology>
    </subcellularLocation>
    <subcellularLocation>
        <location evidence="5">Membrane</location>
        <topology evidence="5">Multi-pass membrane protein</topology>
    </subcellularLocation>
</comment>
<evidence type="ECO:0000256" key="1">
    <source>
        <dbReference type="ARBA" id="ARBA00004127"/>
    </source>
</evidence>
<feature type="transmembrane region" description="Helical" evidence="6">
    <location>
        <begin position="434"/>
        <end position="457"/>
    </location>
</feature>
<evidence type="ECO:0000256" key="4">
    <source>
        <dbReference type="ARBA" id="ARBA00023136"/>
    </source>
</evidence>
<accession>A0AAE4VJW4</accession>
<feature type="transmembrane region" description="Helical" evidence="6">
    <location>
        <begin position="34"/>
        <end position="54"/>
    </location>
</feature>
<organism evidence="8 9">
    <name type="scientific">Lyticum sinuosum</name>
    <dbReference type="NCBI Taxonomy" id="1332059"/>
    <lineage>
        <taxon>Bacteria</taxon>
        <taxon>Pseudomonadati</taxon>
        <taxon>Pseudomonadota</taxon>
        <taxon>Alphaproteobacteria</taxon>
        <taxon>Rickettsiales</taxon>
        <taxon>Lyticum</taxon>
    </lineage>
</organism>
<dbReference type="PANTHER" id="PTHR22773">
    <property type="entry name" value="NADH DEHYDROGENASE"/>
    <property type="match status" value="1"/>
</dbReference>
<reference evidence="8" key="1">
    <citation type="submission" date="2023-02" db="EMBL/GenBank/DDBJ databases">
        <title>Host association and intracellularity evolved multiple times independently in the Rickettsiales.</title>
        <authorList>
            <person name="Castelli M."/>
            <person name="Nardi T."/>
            <person name="Gammuto L."/>
            <person name="Bellinzona G."/>
            <person name="Sabaneyeva E."/>
            <person name="Potekhin A."/>
            <person name="Serra V."/>
            <person name="Petroni G."/>
            <person name="Sassera D."/>
        </authorList>
    </citation>
    <scope>NUCLEOTIDE SEQUENCE</scope>
    <source>
        <strain evidence="8">USBL-36I1</strain>
    </source>
</reference>
<evidence type="ECO:0000256" key="2">
    <source>
        <dbReference type="ARBA" id="ARBA00022692"/>
    </source>
</evidence>
<feature type="transmembrane region" description="Helical" evidence="6">
    <location>
        <begin position="6"/>
        <end position="27"/>
    </location>
</feature>
<feature type="transmembrane region" description="Helical" evidence="6">
    <location>
        <begin position="170"/>
        <end position="190"/>
    </location>
</feature>
<feature type="transmembrane region" description="Helical" evidence="6">
    <location>
        <begin position="469"/>
        <end position="489"/>
    </location>
</feature>